<dbReference type="EMBL" id="JACIEJ010000008">
    <property type="protein sequence ID" value="MBB3987049.1"/>
    <property type="molecule type" value="Genomic_DNA"/>
</dbReference>
<keyword evidence="1" id="KW-0732">Signal</keyword>
<name>A0A7W6GV81_9RHOB</name>
<evidence type="ECO:0000256" key="1">
    <source>
        <dbReference type="SAM" id="SignalP"/>
    </source>
</evidence>
<feature type="signal peptide" evidence="1">
    <location>
        <begin position="1"/>
        <end position="23"/>
    </location>
</feature>
<evidence type="ECO:0000313" key="2">
    <source>
        <dbReference type="EMBL" id="MBB3987049.1"/>
    </source>
</evidence>
<proteinExistence type="predicted"/>
<accession>A0A7W6GV81</accession>
<comment type="caution">
    <text evidence="2">The sequence shown here is derived from an EMBL/GenBank/DDBJ whole genome shotgun (WGS) entry which is preliminary data.</text>
</comment>
<reference evidence="2 3" key="1">
    <citation type="submission" date="2020-08" db="EMBL/GenBank/DDBJ databases">
        <title>Genomic Encyclopedia of Type Strains, Phase IV (KMG-IV): sequencing the most valuable type-strain genomes for metagenomic binning, comparative biology and taxonomic classification.</title>
        <authorList>
            <person name="Goeker M."/>
        </authorList>
    </citation>
    <scope>NUCLEOTIDE SEQUENCE [LARGE SCALE GENOMIC DNA]</scope>
    <source>
        <strain evidence="2 3">DSM 102235</strain>
    </source>
</reference>
<dbReference type="RefSeq" id="WP_344716943.1">
    <property type="nucleotide sequence ID" value="NZ_BAABBZ010000019.1"/>
</dbReference>
<dbReference type="AlphaFoldDB" id="A0A7W6GV81"/>
<keyword evidence="3" id="KW-1185">Reference proteome</keyword>
<feature type="chain" id="PRO_5030684866" description="Secreted protein" evidence="1">
    <location>
        <begin position="24"/>
        <end position="115"/>
    </location>
</feature>
<protein>
    <recommendedName>
        <fullName evidence="4">Secreted protein</fullName>
    </recommendedName>
</protein>
<gene>
    <name evidence="2" type="ORF">GGQ68_003393</name>
</gene>
<evidence type="ECO:0000313" key="3">
    <source>
        <dbReference type="Proteomes" id="UP000541426"/>
    </source>
</evidence>
<sequence>MFVMRFPLAVLLSLTLVVTSVSAGIARGQATPVGTVELCRGLTTVSVQVDADGVPVTHVHLCPDGVMTLVSDLSDGHVLLVPLAVWARDRPVSVVTVRSGRDVPRATARGPPLSV</sequence>
<organism evidence="2 3">
    <name type="scientific">Sagittula marina</name>
    <dbReference type="NCBI Taxonomy" id="943940"/>
    <lineage>
        <taxon>Bacteria</taxon>
        <taxon>Pseudomonadati</taxon>
        <taxon>Pseudomonadota</taxon>
        <taxon>Alphaproteobacteria</taxon>
        <taxon>Rhodobacterales</taxon>
        <taxon>Roseobacteraceae</taxon>
        <taxon>Sagittula</taxon>
    </lineage>
</organism>
<evidence type="ECO:0008006" key="4">
    <source>
        <dbReference type="Google" id="ProtNLM"/>
    </source>
</evidence>
<dbReference type="Proteomes" id="UP000541426">
    <property type="component" value="Unassembled WGS sequence"/>
</dbReference>